<dbReference type="GO" id="GO:0009007">
    <property type="term" value="F:site-specific DNA-methyltransferase (adenine-specific) activity"/>
    <property type="evidence" value="ECO:0007669"/>
    <property type="project" value="UniProtKB-EC"/>
</dbReference>
<evidence type="ECO:0000256" key="1">
    <source>
        <dbReference type="ARBA" id="ARBA00022603"/>
    </source>
</evidence>
<dbReference type="InterPro" id="IPR012327">
    <property type="entry name" value="MeTrfase_D12"/>
</dbReference>
<protein>
    <recommendedName>
        <fullName evidence="5">Methyltransferase</fullName>
    </recommendedName>
</protein>
<evidence type="ECO:0000256" key="3">
    <source>
        <dbReference type="ARBA" id="ARBA00022691"/>
    </source>
</evidence>
<organism evidence="4">
    <name type="scientific">viral metagenome</name>
    <dbReference type="NCBI Taxonomy" id="1070528"/>
    <lineage>
        <taxon>unclassified sequences</taxon>
        <taxon>metagenomes</taxon>
        <taxon>organismal metagenomes</taxon>
    </lineage>
</organism>
<sequence length="387" mass="45189">MKKTEKNIYLQKQILTYMGNKRKLINNINDIISLIENDFGEKLTTMGEGFSGTGVVSRLLKTRCKKLYVNDIAGYSRTLNECYLTNLSSLTDSDKNKIKHHIDVCNQFMLGYNFANFEPMSCDFFISKYWAANDDKNIKEGERVFFTKNNACRIDRAMTYINNFVEDKYRSFLLAPLLVESSIHNNTNGQFSAFFKDKNKKIGMFGGKNNIDIKRITGEIKIQEPLLLDTGAEPIITQLDTNEWIKNIEPVDLIYYDPPYNKHPYNIYYFLLDIINNWDTSIDIPDTNRGQPKNWIKSPWCSFSKAKNSFIKLIEHTKIKTKFLLLSYNNTGIIPIKDLEDILIKHGIVYKIPIEHKTYNKLKGIASYKRKKSFQEVKEFIWLVDFR</sequence>
<reference evidence="4" key="1">
    <citation type="journal article" date="2020" name="Nature">
        <title>Giant virus diversity and host interactions through global metagenomics.</title>
        <authorList>
            <person name="Schulz F."/>
            <person name="Roux S."/>
            <person name="Paez-Espino D."/>
            <person name="Jungbluth S."/>
            <person name="Walsh D.A."/>
            <person name="Denef V.J."/>
            <person name="McMahon K.D."/>
            <person name="Konstantinidis K.T."/>
            <person name="Eloe-Fadrosh E.A."/>
            <person name="Kyrpides N.C."/>
            <person name="Woyke T."/>
        </authorList>
    </citation>
    <scope>NUCLEOTIDE SEQUENCE</scope>
    <source>
        <strain evidence="4">GVMAG-M-3300020185-18</strain>
    </source>
</reference>
<dbReference type="AlphaFoldDB" id="A0A6C0C474"/>
<evidence type="ECO:0008006" key="5">
    <source>
        <dbReference type="Google" id="ProtNLM"/>
    </source>
</evidence>
<name>A0A6C0C474_9ZZZZ</name>
<dbReference type="InterPro" id="IPR029063">
    <property type="entry name" value="SAM-dependent_MTases_sf"/>
</dbReference>
<keyword evidence="1" id="KW-0489">Methyltransferase</keyword>
<evidence type="ECO:0000256" key="2">
    <source>
        <dbReference type="ARBA" id="ARBA00022679"/>
    </source>
</evidence>
<dbReference type="GO" id="GO:0032259">
    <property type="term" value="P:methylation"/>
    <property type="evidence" value="ECO:0007669"/>
    <property type="project" value="UniProtKB-KW"/>
</dbReference>
<proteinExistence type="predicted"/>
<dbReference type="EMBL" id="MN739318">
    <property type="protein sequence ID" value="QHS98569.1"/>
    <property type="molecule type" value="Genomic_DNA"/>
</dbReference>
<accession>A0A6C0C474</accession>
<evidence type="ECO:0000313" key="4">
    <source>
        <dbReference type="EMBL" id="QHS98569.1"/>
    </source>
</evidence>
<dbReference type="SUPFAM" id="SSF53335">
    <property type="entry name" value="S-adenosyl-L-methionine-dependent methyltransferases"/>
    <property type="match status" value="1"/>
</dbReference>
<dbReference type="Pfam" id="PF02086">
    <property type="entry name" value="MethyltransfD12"/>
    <property type="match status" value="1"/>
</dbReference>
<dbReference type="GO" id="GO:0009307">
    <property type="term" value="P:DNA restriction-modification system"/>
    <property type="evidence" value="ECO:0007669"/>
    <property type="project" value="InterPro"/>
</dbReference>
<keyword evidence="2" id="KW-0808">Transferase</keyword>
<keyword evidence="3" id="KW-0949">S-adenosyl-L-methionine</keyword>